<dbReference type="PANTHER" id="PTHR11921:SF29">
    <property type="entry name" value="SUCCINATE DEHYDROGENASE [UBIQUINONE] IRON-SULFUR SUBUNIT, MITOCHONDRIAL"/>
    <property type="match status" value="1"/>
</dbReference>
<keyword evidence="16" id="KW-1185">Reference proteome</keyword>
<feature type="compositionally biased region" description="Basic and acidic residues" evidence="12">
    <location>
        <begin position="128"/>
        <end position="139"/>
    </location>
</feature>
<evidence type="ECO:0000256" key="1">
    <source>
        <dbReference type="ARBA" id="ARBA00005163"/>
    </source>
</evidence>
<feature type="domain" description="4Fe-4S ferredoxin-type" evidence="14">
    <location>
        <begin position="158"/>
        <end position="187"/>
    </location>
</feature>
<comment type="cofactor">
    <cofactor evidence="11">
        <name>[4Fe-4S] cluster</name>
        <dbReference type="ChEBI" id="CHEBI:49883"/>
    </cofactor>
    <text evidence="11">Binds 1 [4Fe-4S] cluster.</text>
</comment>
<gene>
    <name evidence="15" type="primary">sdhB</name>
    <name evidence="15" type="ORF">GCM10023196_022420</name>
</gene>
<dbReference type="InterPro" id="IPR006058">
    <property type="entry name" value="2Fe2S_fd_BS"/>
</dbReference>
<evidence type="ECO:0000256" key="7">
    <source>
        <dbReference type="ARBA" id="ARBA00023002"/>
    </source>
</evidence>
<keyword evidence="9 11" id="KW-0411">Iron-sulfur</keyword>
<dbReference type="InterPro" id="IPR036010">
    <property type="entry name" value="2Fe-2S_ferredoxin-like_sf"/>
</dbReference>
<dbReference type="Pfam" id="PF13085">
    <property type="entry name" value="Fer2_3"/>
    <property type="match status" value="1"/>
</dbReference>
<dbReference type="PROSITE" id="PS00197">
    <property type="entry name" value="2FE2S_FER_1"/>
    <property type="match status" value="1"/>
</dbReference>
<keyword evidence="7" id="KW-0560">Oxidoreductase</keyword>
<evidence type="ECO:0000256" key="4">
    <source>
        <dbReference type="ARBA" id="ARBA00022532"/>
    </source>
</evidence>
<dbReference type="NCBIfam" id="TIGR00384">
    <property type="entry name" value="dhsB"/>
    <property type="match status" value="1"/>
</dbReference>
<evidence type="ECO:0000256" key="9">
    <source>
        <dbReference type="ARBA" id="ARBA00023014"/>
    </source>
</evidence>
<sequence>MPDHITLRVTRYRPEEDTEPGIQEYEVPLREEWAVLDGLNHVKDHLDATLSYRWSCRMGICGSCGMTVNGEPKLSCAAFLADYAPGPVRVEPLANFPVIRDLVVEIGDFMSKLAKVKPWIIEEPQAGRGDEAGGDREVGRGGLVGGDTDEHLQTPAEMDEYHQFSMCINCMLCYAACPVYGLDPQFIGPAAIALAQRYNLDSRDHGAAERLDVLSQHDGIWGCTFVGECTRACPKDVDPAGAIQRYKLTAATESLKAFLLPRGAK</sequence>
<dbReference type="NCBIfam" id="NF009051">
    <property type="entry name" value="PRK12385.1"/>
    <property type="match status" value="1"/>
</dbReference>
<dbReference type="Gene3D" id="3.10.20.30">
    <property type="match status" value="1"/>
</dbReference>
<evidence type="ECO:0000256" key="3">
    <source>
        <dbReference type="ARBA" id="ARBA00022485"/>
    </source>
</evidence>
<dbReference type="SUPFAM" id="SSF54292">
    <property type="entry name" value="2Fe-2S ferredoxin-like"/>
    <property type="match status" value="1"/>
</dbReference>
<evidence type="ECO:0000256" key="5">
    <source>
        <dbReference type="ARBA" id="ARBA00022714"/>
    </source>
</evidence>
<dbReference type="InterPro" id="IPR012675">
    <property type="entry name" value="Beta-grasp_dom_sf"/>
</dbReference>
<dbReference type="InterPro" id="IPR050573">
    <property type="entry name" value="SDH/FRD_Iron-Sulfur"/>
</dbReference>
<evidence type="ECO:0000259" key="14">
    <source>
        <dbReference type="PROSITE" id="PS51379"/>
    </source>
</evidence>
<dbReference type="Proteomes" id="UP001501442">
    <property type="component" value="Unassembled WGS sequence"/>
</dbReference>
<evidence type="ECO:0000256" key="8">
    <source>
        <dbReference type="ARBA" id="ARBA00023004"/>
    </source>
</evidence>
<comment type="caution">
    <text evidence="15">The sequence shown here is derived from an EMBL/GenBank/DDBJ whole genome shotgun (WGS) entry which is preliminary data.</text>
</comment>
<feature type="region of interest" description="Disordered" evidence="12">
    <location>
        <begin position="125"/>
        <end position="151"/>
    </location>
</feature>
<keyword evidence="4" id="KW-0816">Tricarboxylic acid cycle</keyword>
<evidence type="ECO:0000256" key="2">
    <source>
        <dbReference type="ARBA" id="ARBA00009433"/>
    </source>
</evidence>
<dbReference type="SUPFAM" id="SSF46548">
    <property type="entry name" value="alpha-helical ferredoxin"/>
    <property type="match status" value="1"/>
</dbReference>
<proteinExistence type="inferred from homology"/>
<comment type="cofactor">
    <cofactor evidence="11">
        <name>[2Fe-2S] cluster</name>
        <dbReference type="ChEBI" id="CHEBI:190135"/>
    </cofactor>
    <text evidence="11">Binds 1 [2Fe-2S] cluster.</text>
</comment>
<comment type="catalytic activity">
    <reaction evidence="11">
        <text>a menaquinone + succinate = a menaquinol + fumarate</text>
        <dbReference type="Rhea" id="RHEA:27834"/>
        <dbReference type="Rhea" id="RHEA-COMP:9537"/>
        <dbReference type="Rhea" id="RHEA-COMP:9539"/>
        <dbReference type="ChEBI" id="CHEBI:16374"/>
        <dbReference type="ChEBI" id="CHEBI:18151"/>
        <dbReference type="ChEBI" id="CHEBI:29806"/>
        <dbReference type="ChEBI" id="CHEBI:30031"/>
        <dbReference type="EC" id="1.3.5.1"/>
    </reaction>
</comment>
<evidence type="ECO:0000256" key="11">
    <source>
        <dbReference type="RuleBase" id="RU361237"/>
    </source>
</evidence>
<evidence type="ECO:0000259" key="13">
    <source>
        <dbReference type="PROSITE" id="PS51085"/>
    </source>
</evidence>
<dbReference type="InterPro" id="IPR009051">
    <property type="entry name" value="Helical_ferredxn"/>
</dbReference>
<dbReference type="PANTHER" id="PTHR11921">
    <property type="entry name" value="SUCCINATE DEHYDROGENASE IRON-SULFUR PROTEIN"/>
    <property type="match status" value="1"/>
</dbReference>
<dbReference type="InterPro" id="IPR025192">
    <property type="entry name" value="Succ_DH/fum_Rdtase_N"/>
</dbReference>
<name>A0ABP8U814_9ACTN</name>
<dbReference type="PROSITE" id="PS00198">
    <property type="entry name" value="4FE4S_FER_1"/>
    <property type="match status" value="1"/>
</dbReference>
<dbReference type="RefSeq" id="WP_345430611.1">
    <property type="nucleotide sequence ID" value="NZ_BAABHK010000002.1"/>
</dbReference>
<dbReference type="InterPro" id="IPR004489">
    <property type="entry name" value="Succ_DH/fum_Rdtase_Fe-S"/>
</dbReference>
<dbReference type="PROSITE" id="PS51379">
    <property type="entry name" value="4FE4S_FER_2"/>
    <property type="match status" value="1"/>
</dbReference>
<dbReference type="EMBL" id="BAABHK010000002">
    <property type="protein sequence ID" value="GAA4623975.1"/>
    <property type="molecule type" value="Genomic_DNA"/>
</dbReference>
<accession>A0ABP8U814</accession>
<protein>
    <recommendedName>
        <fullName evidence="11">Fumarate reductase iron-sulfur subunit</fullName>
        <ecNumber evidence="11">1.3.5.1</ecNumber>
    </recommendedName>
</protein>
<evidence type="ECO:0000256" key="10">
    <source>
        <dbReference type="ARBA" id="ARBA00023291"/>
    </source>
</evidence>
<keyword evidence="3 11" id="KW-0004">4Fe-4S</keyword>
<keyword evidence="10 11" id="KW-0003">3Fe-4S</keyword>
<dbReference type="InterPro" id="IPR017900">
    <property type="entry name" value="4Fe4S_Fe_S_CS"/>
</dbReference>
<evidence type="ECO:0000313" key="16">
    <source>
        <dbReference type="Proteomes" id="UP001501442"/>
    </source>
</evidence>
<evidence type="ECO:0000256" key="6">
    <source>
        <dbReference type="ARBA" id="ARBA00022723"/>
    </source>
</evidence>
<dbReference type="Gene3D" id="1.10.1060.10">
    <property type="entry name" value="Alpha-helical ferredoxin"/>
    <property type="match status" value="1"/>
</dbReference>
<keyword evidence="6 11" id="KW-0479">Metal-binding</keyword>
<dbReference type="PROSITE" id="PS51085">
    <property type="entry name" value="2FE2S_FER_2"/>
    <property type="match status" value="1"/>
</dbReference>
<dbReference type="InterPro" id="IPR001041">
    <property type="entry name" value="2Fe-2S_ferredoxin-type"/>
</dbReference>
<organism evidence="15 16">
    <name type="scientific">Actinoallomurus vinaceus</name>
    <dbReference type="NCBI Taxonomy" id="1080074"/>
    <lineage>
        <taxon>Bacteria</taxon>
        <taxon>Bacillati</taxon>
        <taxon>Actinomycetota</taxon>
        <taxon>Actinomycetes</taxon>
        <taxon>Streptosporangiales</taxon>
        <taxon>Thermomonosporaceae</taxon>
        <taxon>Actinoallomurus</taxon>
    </lineage>
</organism>
<reference evidence="16" key="1">
    <citation type="journal article" date="2019" name="Int. J. Syst. Evol. Microbiol.">
        <title>The Global Catalogue of Microorganisms (GCM) 10K type strain sequencing project: providing services to taxonomists for standard genome sequencing and annotation.</title>
        <authorList>
            <consortium name="The Broad Institute Genomics Platform"/>
            <consortium name="The Broad Institute Genome Sequencing Center for Infectious Disease"/>
            <person name="Wu L."/>
            <person name="Ma J."/>
        </authorList>
    </citation>
    <scope>NUCLEOTIDE SEQUENCE [LARGE SCALE GENOMIC DNA]</scope>
    <source>
        <strain evidence="16">JCM 17939</strain>
    </source>
</reference>
<dbReference type="EC" id="1.3.5.1" evidence="11"/>
<comment type="similarity">
    <text evidence="2 11">Belongs to the succinate dehydrogenase/fumarate reductase iron-sulfur protein family.</text>
</comment>
<evidence type="ECO:0000256" key="12">
    <source>
        <dbReference type="SAM" id="MobiDB-lite"/>
    </source>
</evidence>
<dbReference type="Pfam" id="PF13183">
    <property type="entry name" value="Fer4_8"/>
    <property type="match status" value="1"/>
</dbReference>
<keyword evidence="8 11" id="KW-0408">Iron</keyword>
<comment type="cofactor">
    <cofactor evidence="11">
        <name>[3Fe-4S] cluster</name>
        <dbReference type="ChEBI" id="CHEBI:21137"/>
    </cofactor>
    <text evidence="11">Binds 1 [3Fe-4S] cluster.</text>
</comment>
<keyword evidence="5 11" id="KW-0001">2Fe-2S</keyword>
<comment type="pathway">
    <text evidence="1">Carbohydrate metabolism; tricarboxylic acid cycle.</text>
</comment>
<dbReference type="InterPro" id="IPR017896">
    <property type="entry name" value="4Fe4S_Fe-S-bd"/>
</dbReference>
<feature type="domain" description="2Fe-2S ferredoxin-type" evidence="13">
    <location>
        <begin position="3"/>
        <end position="96"/>
    </location>
</feature>
<evidence type="ECO:0000313" key="15">
    <source>
        <dbReference type="EMBL" id="GAA4623975.1"/>
    </source>
</evidence>